<evidence type="ECO:0000259" key="2">
    <source>
        <dbReference type="PROSITE" id="PS50989"/>
    </source>
</evidence>
<dbReference type="InterPro" id="IPR051047">
    <property type="entry name" value="AccD/PCCB"/>
</dbReference>
<keyword evidence="3" id="KW-0436">Ligase</keyword>
<name>A0ABV7L3U2_9PROT</name>
<dbReference type="EMBL" id="JBHRTR010000031">
    <property type="protein sequence ID" value="MFC3229280.1"/>
    <property type="molecule type" value="Genomic_DNA"/>
</dbReference>
<dbReference type="Pfam" id="PF01039">
    <property type="entry name" value="Carboxyl_trans"/>
    <property type="match status" value="1"/>
</dbReference>
<feature type="domain" description="CoA carboxyltransferase C-terminal" evidence="2">
    <location>
        <begin position="270"/>
        <end position="513"/>
    </location>
</feature>
<dbReference type="InterPro" id="IPR011763">
    <property type="entry name" value="COA_CT_C"/>
</dbReference>
<dbReference type="SUPFAM" id="SSF52096">
    <property type="entry name" value="ClpP/crotonase"/>
    <property type="match status" value="2"/>
</dbReference>
<feature type="domain" description="CoA carboxyltransferase N-terminal" evidence="1">
    <location>
        <begin position="1"/>
        <end position="262"/>
    </location>
</feature>
<evidence type="ECO:0000313" key="4">
    <source>
        <dbReference type="Proteomes" id="UP001595528"/>
    </source>
</evidence>
<comment type="caution">
    <text evidence="3">The sequence shown here is derived from an EMBL/GenBank/DDBJ whole genome shotgun (WGS) entry which is preliminary data.</text>
</comment>
<dbReference type="Proteomes" id="UP001595528">
    <property type="component" value="Unassembled WGS sequence"/>
</dbReference>
<keyword evidence="4" id="KW-1185">Reference proteome</keyword>
<proteinExistence type="predicted"/>
<dbReference type="GO" id="GO:0016874">
    <property type="term" value="F:ligase activity"/>
    <property type="evidence" value="ECO:0007669"/>
    <property type="project" value="UniProtKB-KW"/>
</dbReference>
<dbReference type="PANTHER" id="PTHR43842:SF2">
    <property type="entry name" value="PROPIONYL-COA CARBOXYLASE BETA CHAIN, MITOCHONDRIAL"/>
    <property type="match status" value="1"/>
</dbReference>
<sequence length="515" mass="56519">MGWQAAIEELRERERQAQQMGGPDKVRRQHDNGKLTVRERIDALLDKGSFHEVGALAGKAEYDEDGRLLQFRPANFVMGRGRIDGRRVMVGGDDFTVRGGAADAAIWEKQVMAEQFANEYRMPIVRLVDGTGGGGSVKSLETDGKTYVPRNPGWDWVVANMGKVPVVALGLGSVAGLGAARMATSHYAVMVQETSHMFIAGPPVVARAGETLTKEELGGSGIHVKAGAVDDHVKTEVEAFEKARKFLSYLPSSVYDLPPRAEPQDDPGRREEMLLDAVPQDRRKVYKMRPILEAVLDSGSFFEIGRHFGKSVITGLARLDGWPVAVLASDPYHYGGGWTASSAQKITRFVDLAETFHLPVVHLVDCPGFLIGLESEEAATIRHGARALAAVYQAKVPWCSILIRKVFGVAGAGHMNHTRVHYRYAWPSGDWGSLPLEGGIEAAYRADLDAAEDRDALRAEIETRLNKVRSPFRTAEAFLVEEIIDPRETRPLLCEFANMAAPLRTAGPTSFHMRP</sequence>
<protein>
    <submittedName>
        <fullName evidence="3">Acyl-CoA carboxylase subunit beta</fullName>
        <ecNumber evidence="3">6.-.-.-</ecNumber>
    </submittedName>
</protein>
<evidence type="ECO:0000259" key="1">
    <source>
        <dbReference type="PROSITE" id="PS50980"/>
    </source>
</evidence>
<dbReference type="PROSITE" id="PS50980">
    <property type="entry name" value="COA_CT_NTER"/>
    <property type="match status" value="1"/>
</dbReference>
<reference evidence="4" key="1">
    <citation type="journal article" date="2019" name="Int. J. Syst. Evol. Microbiol.">
        <title>The Global Catalogue of Microorganisms (GCM) 10K type strain sequencing project: providing services to taxonomists for standard genome sequencing and annotation.</title>
        <authorList>
            <consortium name="The Broad Institute Genomics Platform"/>
            <consortium name="The Broad Institute Genome Sequencing Center for Infectious Disease"/>
            <person name="Wu L."/>
            <person name="Ma J."/>
        </authorList>
    </citation>
    <scope>NUCLEOTIDE SEQUENCE [LARGE SCALE GENOMIC DNA]</scope>
    <source>
        <strain evidence="4">KCTC 42964</strain>
    </source>
</reference>
<dbReference type="Gene3D" id="3.90.226.10">
    <property type="entry name" value="2-enoyl-CoA Hydratase, Chain A, domain 1"/>
    <property type="match status" value="2"/>
</dbReference>
<organism evidence="3 4">
    <name type="scientific">Marinibaculum pumilum</name>
    <dbReference type="NCBI Taxonomy" id="1766165"/>
    <lineage>
        <taxon>Bacteria</taxon>
        <taxon>Pseudomonadati</taxon>
        <taxon>Pseudomonadota</taxon>
        <taxon>Alphaproteobacteria</taxon>
        <taxon>Rhodospirillales</taxon>
        <taxon>Rhodospirillaceae</taxon>
        <taxon>Marinibaculum</taxon>
    </lineage>
</organism>
<dbReference type="PROSITE" id="PS50989">
    <property type="entry name" value="COA_CT_CTER"/>
    <property type="match status" value="1"/>
</dbReference>
<accession>A0ABV7L3U2</accession>
<dbReference type="InterPro" id="IPR029045">
    <property type="entry name" value="ClpP/crotonase-like_dom_sf"/>
</dbReference>
<dbReference type="InterPro" id="IPR034733">
    <property type="entry name" value="AcCoA_carboxyl_beta"/>
</dbReference>
<dbReference type="EC" id="6.-.-.-" evidence="3"/>
<dbReference type="PANTHER" id="PTHR43842">
    <property type="entry name" value="PROPIONYL-COA CARBOXYLASE BETA CHAIN"/>
    <property type="match status" value="1"/>
</dbReference>
<gene>
    <name evidence="3" type="ORF">ACFOGJ_18680</name>
</gene>
<evidence type="ECO:0000313" key="3">
    <source>
        <dbReference type="EMBL" id="MFC3229280.1"/>
    </source>
</evidence>
<dbReference type="RefSeq" id="WP_379903327.1">
    <property type="nucleotide sequence ID" value="NZ_JBHRTR010000031.1"/>
</dbReference>
<dbReference type="InterPro" id="IPR011762">
    <property type="entry name" value="COA_CT_N"/>
</dbReference>